<dbReference type="AlphaFoldDB" id="A0A7W6ER23"/>
<dbReference type="EMBL" id="JACIBY010000006">
    <property type="protein sequence ID" value="MBB3839072.1"/>
    <property type="molecule type" value="Genomic_DNA"/>
</dbReference>
<gene>
    <name evidence="2" type="ORF">FHS57_003078</name>
</gene>
<organism evidence="2 3">
    <name type="scientific">Runella defluvii</name>
    <dbReference type="NCBI Taxonomy" id="370973"/>
    <lineage>
        <taxon>Bacteria</taxon>
        <taxon>Pseudomonadati</taxon>
        <taxon>Bacteroidota</taxon>
        <taxon>Cytophagia</taxon>
        <taxon>Cytophagales</taxon>
        <taxon>Spirosomataceae</taxon>
        <taxon>Runella</taxon>
    </lineage>
</organism>
<dbReference type="RefSeq" id="WP_183975057.1">
    <property type="nucleotide sequence ID" value="NZ_JACIBY010000006.1"/>
</dbReference>
<protein>
    <recommendedName>
        <fullName evidence="1">DUF6883 domain-containing protein</fullName>
    </recommendedName>
</protein>
<name>A0A7W6ER23_9BACT</name>
<dbReference type="Proteomes" id="UP000541352">
    <property type="component" value="Unassembled WGS sequence"/>
</dbReference>
<comment type="caution">
    <text evidence="2">The sequence shown here is derived from an EMBL/GenBank/DDBJ whole genome shotgun (WGS) entry which is preliminary data.</text>
</comment>
<evidence type="ECO:0000313" key="2">
    <source>
        <dbReference type="EMBL" id="MBB3839072.1"/>
    </source>
</evidence>
<keyword evidence="3" id="KW-1185">Reference proteome</keyword>
<dbReference type="Pfam" id="PF21814">
    <property type="entry name" value="DUF6883"/>
    <property type="match status" value="1"/>
</dbReference>
<proteinExistence type="predicted"/>
<accession>A0A7W6ER23</accession>
<evidence type="ECO:0000313" key="3">
    <source>
        <dbReference type="Proteomes" id="UP000541352"/>
    </source>
</evidence>
<sequence length="113" mass="13257">MQHLLFDNVIIAQEKLTNYLLIHKDRDDKSKFLNQAGYTIENWEILAADLRLLFMKGEPIFEDDDEYGIKYNISGLLFGPNGQTLKVKTVWLYDTRKVQTKFITLFPDKSLEI</sequence>
<feature type="domain" description="DUF6883" evidence="1">
    <location>
        <begin position="7"/>
        <end position="108"/>
    </location>
</feature>
<dbReference type="InterPro" id="IPR049250">
    <property type="entry name" value="DUF6883"/>
</dbReference>
<reference evidence="2 3" key="1">
    <citation type="submission" date="2020-08" db="EMBL/GenBank/DDBJ databases">
        <title>Genomic Encyclopedia of Type Strains, Phase IV (KMG-IV): sequencing the most valuable type-strain genomes for metagenomic binning, comparative biology and taxonomic classification.</title>
        <authorList>
            <person name="Goeker M."/>
        </authorList>
    </citation>
    <scope>NUCLEOTIDE SEQUENCE [LARGE SCALE GENOMIC DNA]</scope>
    <source>
        <strain evidence="2 3">DSM 17976</strain>
    </source>
</reference>
<evidence type="ECO:0000259" key="1">
    <source>
        <dbReference type="Pfam" id="PF21814"/>
    </source>
</evidence>